<dbReference type="GO" id="GO:0016853">
    <property type="term" value="F:isomerase activity"/>
    <property type="evidence" value="ECO:0007669"/>
    <property type="project" value="UniProtKB-KW"/>
</dbReference>
<reference evidence="4 5" key="1">
    <citation type="submission" date="2020-03" db="EMBL/GenBank/DDBJ databases">
        <title>Bacterial samples isolated from urine from healthy bovine heifers (Gyr breed).</title>
        <authorList>
            <person name="Giannattasio-Ferraz S."/>
            <person name="Maskeri L."/>
            <person name="Penido A."/>
            <person name="Barbosa-Stancioli E.F."/>
            <person name="Putonti C."/>
        </authorList>
    </citation>
    <scope>NUCLEOTIDE SEQUENCE [LARGE SCALE GENOMIC DNA]</scope>
    <source>
        <strain evidence="4 5">UFMG-H7</strain>
    </source>
</reference>
<dbReference type="GO" id="GO:0005737">
    <property type="term" value="C:cytoplasm"/>
    <property type="evidence" value="ECO:0007669"/>
    <property type="project" value="TreeGrafter"/>
</dbReference>
<evidence type="ECO:0000313" key="5">
    <source>
        <dbReference type="Proteomes" id="UP000521358"/>
    </source>
</evidence>
<sequence length="290" mass="32215">MTKRNCDVLRIDVFTETPRKGNPAGLVLNGDDFTDKEMQQIAKEANFNETVFVCSSQIADLRLRFFMPLKETELCGHGTIGAIYQLYQGKASQEITVETLAGILEVSYDKSKNEVTMKQNHAIFKGFSSDKLELCQLLTIKIEDLSDELPVIYGNTGVWTLLVPVKTESILDKMIPRTKEFPNVLKEFPNASIHPFVILSETEASARHFSGFGSGSVEDSVTGTASGVMGAYLLKYVFNEKNQLELLVHQGKHLNQEGVVKVRASKNELKTYEVKISGKACLNGKLTITI</sequence>
<evidence type="ECO:0000256" key="3">
    <source>
        <dbReference type="PIRSR" id="PIRSR016184-1"/>
    </source>
</evidence>
<dbReference type="AlphaFoldDB" id="A0A7X6D653"/>
<dbReference type="EMBL" id="JAAVMB010000001">
    <property type="protein sequence ID" value="NKC66484.1"/>
    <property type="molecule type" value="Genomic_DNA"/>
</dbReference>
<dbReference type="InterPro" id="IPR003719">
    <property type="entry name" value="Phenazine_PhzF-like"/>
</dbReference>
<gene>
    <name evidence="4" type="ORF">HED35_00140</name>
</gene>
<protein>
    <submittedName>
        <fullName evidence="4">PhzF family phenazine biosynthesis isomerase</fullName>
    </submittedName>
</protein>
<dbReference type="Proteomes" id="UP000521358">
    <property type="component" value="Unassembled WGS sequence"/>
</dbReference>
<proteinExistence type="inferred from homology"/>
<evidence type="ECO:0000256" key="2">
    <source>
        <dbReference type="ARBA" id="ARBA00023235"/>
    </source>
</evidence>
<keyword evidence="2 4" id="KW-0413">Isomerase</keyword>
<accession>A0A7X6D653</accession>
<dbReference type="PANTHER" id="PTHR13774">
    <property type="entry name" value="PHENAZINE BIOSYNTHESIS PROTEIN"/>
    <property type="match status" value="1"/>
</dbReference>
<dbReference type="PANTHER" id="PTHR13774:SF17">
    <property type="entry name" value="PHENAZINE BIOSYNTHESIS-LIKE DOMAIN-CONTAINING PROTEIN"/>
    <property type="match status" value="1"/>
</dbReference>
<dbReference type="SUPFAM" id="SSF54506">
    <property type="entry name" value="Diaminopimelate epimerase-like"/>
    <property type="match status" value="1"/>
</dbReference>
<dbReference type="Gene3D" id="3.10.310.10">
    <property type="entry name" value="Diaminopimelate Epimerase, Chain A, domain 1"/>
    <property type="match status" value="2"/>
</dbReference>
<dbReference type="NCBIfam" id="TIGR00654">
    <property type="entry name" value="PhzF_family"/>
    <property type="match status" value="1"/>
</dbReference>
<dbReference type="RefSeq" id="WP_167805907.1">
    <property type="nucleotide sequence ID" value="NZ_JAAVMB010000001.1"/>
</dbReference>
<evidence type="ECO:0000313" key="4">
    <source>
        <dbReference type="EMBL" id="NKC66484.1"/>
    </source>
</evidence>
<comment type="caution">
    <text evidence="4">The sequence shown here is derived from an EMBL/GenBank/DDBJ whole genome shotgun (WGS) entry which is preliminary data.</text>
</comment>
<organism evidence="4 5">
    <name type="scientific">Vagococcus fluvialis</name>
    <dbReference type="NCBI Taxonomy" id="2738"/>
    <lineage>
        <taxon>Bacteria</taxon>
        <taxon>Bacillati</taxon>
        <taxon>Bacillota</taxon>
        <taxon>Bacilli</taxon>
        <taxon>Lactobacillales</taxon>
        <taxon>Enterococcaceae</taxon>
        <taxon>Vagococcus</taxon>
    </lineage>
</organism>
<name>A0A7X6D653_9ENTE</name>
<feature type="active site" evidence="3">
    <location>
        <position position="49"/>
    </location>
</feature>
<dbReference type="Pfam" id="PF02567">
    <property type="entry name" value="PhzC-PhzF"/>
    <property type="match status" value="1"/>
</dbReference>
<evidence type="ECO:0000256" key="1">
    <source>
        <dbReference type="ARBA" id="ARBA00008270"/>
    </source>
</evidence>
<comment type="similarity">
    <text evidence="1">Belongs to the PhzF family.</text>
</comment>
<dbReference type="PIRSF" id="PIRSF016184">
    <property type="entry name" value="PhzC_PhzF"/>
    <property type="match status" value="1"/>
</dbReference>